<dbReference type="PANTHER" id="PTHR36845">
    <property type="entry name" value="HYDROLASE, PUTATIVE (AFU_ORTHOLOGUE AFUA_7G05090)-RELATED"/>
    <property type="match status" value="1"/>
</dbReference>
<dbReference type="Proteomes" id="UP000028045">
    <property type="component" value="Unassembled WGS sequence"/>
</dbReference>
<dbReference type="EMBL" id="KL648425">
    <property type="protein sequence ID" value="KEY70716.1"/>
    <property type="molecule type" value="Genomic_DNA"/>
</dbReference>
<dbReference type="GO" id="GO:0000272">
    <property type="term" value="P:polysaccharide catabolic process"/>
    <property type="evidence" value="ECO:0007669"/>
    <property type="project" value="TreeGrafter"/>
</dbReference>
<evidence type="ECO:0000313" key="4">
    <source>
        <dbReference type="Proteomes" id="UP000028045"/>
    </source>
</evidence>
<gene>
    <name evidence="3" type="ORF">S7711_09884</name>
</gene>
<evidence type="ECO:0008006" key="5">
    <source>
        <dbReference type="Google" id="ProtNLM"/>
    </source>
</evidence>
<organism evidence="3 4">
    <name type="scientific">Stachybotrys chartarum (strain CBS 109288 / IBT 7711)</name>
    <name type="common">Toxic black mold</name>
    <name type="synonym">Stilbospora chartarum</name>
    <dbReference type="NCBI Taxonomy" id="1280523"/>
    <lineage>
        <taxon>Eukaryota</taxon>
        <taxon>Fungi</taxon>
        <taxon>Dikarya</taxon>
        <taxon>Ascomycota</taxon>
        <taxon>Pezizomycotina</taxon>
        <taxon>Sordariomycetes</taxon>
        <taxon>Hypocreomycetidae</taxon>
        <taxon>Hypocreales</taxon>
        <taxon>Stachybotryaceae</taxon>
        <taxon>Stachybotrys</taxon>
    </lineage>
</organism>
<protein>
    <recommendedName>
        <fullName evidence="5">Glycoside hydrolase family 88 protein</fullName>
    </recommendedName>
</protein>
<dbReference type="HOGENOM" id="CLU_027158_2_0_1"/>
<dbReference type="GO" id="GO:0052757">
    <property type="term" value="F:chondroitin hydrolase activity"/>
    <property type="evidence" value="ECO:0007669"/>
    <property type="project" value="TreeGrafter"/>
</dbReference>
<dbReference type="InterPro" id="IPR012341">
    <property type="entry name" value="6hp_glycosidase-like_sf"/>
</dbReference>
<dbReference type="PANTHER" id="PTHR36845:SF1">
    <property type="entry name" value="HYDROLASE, PUTATIVE (AFU_ORTHOLOGUE AFUA_7G05090)-RELATED"/>
    <property type="match status" value="1"/>
</dbReference>
<keyword evidence="4" id="KW-1185">Reference proteome</keyword>
<evidence type="ECO:0000256" key="1">
    <source>
        <dbReference type="ARBA" id="ARBA00022801"/>
    </source>
</evidence>
<keyword evidence="1" id="KW-0378">Hydrolase</keyword>
<dbReference type="InterPro" id="IPR052369">
    <property type="entry name" value="UG_Glycosaminoglycan_Hydrolase"/>
</dbReference>
<dbReference type="AlphaFoldDB" id="A0A084AZI7"/>
<dbReference type="SUPFAM" id="SSF48208">
    <property type="entry name" value="Six-hairpin glycosidases"/>
    <property type="match status" value="1"/>
</dbReference>
<evidence type="ECO:0000256" key="2">
    <source>
        <dbReference type="ARBA" id="ARBA00038358"/>
    </source>
</evidence>
<sequence>MSLLTESSIDHAGLLDESVGHQHMTENGLRQGVADATFDAFTAEATSKILSSQYVDGIWKIAKKVIDRTDCPDLFPHYTLPGLPYYVYLDSSFWTSGFFPGSVWTLYERSLITPLTVPSDQLLQAARKWQAEMAKEQFCTDNHDLGFMIMPSFGRDFDLTGSRAALDVVVNAAQSLATRFDPNTQVIRSWAGARTKEYDLNNADVDFVVVIDSMMNLELLYYAAKHTGNARLADIATAHATTTLRNHVRDDCSTYHLVNYDARNGSVRNRLTNQGYANESTWARGQAWALYGYTSVYHFTKNPIFLDAACRIADYFLSRVDQEGPHADVVWWDFDAPRPGVWDVSAACCASSGLIFLHQEIVSSTSNDIKTSSDEKSCASTYLHRARRILDNVARYATSTGDALFERSTSNDNANALFRLAEHGCVYADYYFLEAGNRLLQLGSAAR</sequence>
<accession>A0A084AZI7</accession>
<reference evidence="3 4" key="1">
    <citation type="journal article" date="2014" name="BMC Genomics">
        <title>Comparative genome sequencing reveals chemotype-specific gene clusters in the toxigenic black mold Stachybotrys.</title>
        <authorList>
            <person name="Semeiks J."/>
            <person name="Borek D."/>
            <person name="Otwinowski Z."/>
            <person name="Grishin N.V."/>
        </authorList>
    </citation>
    <scope>NUCLEOTIDE SEQUENCE [LARGE SCALE GENOMIC DNA]</scope>
    <source>
        <strain evidence="4">CBS 109288 / IBT 7711</strain>
    </source>
</reference>
<evidence type="ECO:0000313" key="3">
    <source>
        <dbReference type="EMBL" id="KEY70716.1"/>
    </source>
</evidence>
<name>A0A084AZI7_STACB</name>
<dbReference type="Gene3D" id="1.50.10.10">
    <property type="match status" value="1"/>
</dbReference>
<dbReference type="InterPro" id="IPR008928">
    <property type="entry name" value="6-hairpin_glycosidase_sf"/>
</dbReference>
<comment type="similarity">
    <text evidence="2">Belongs to the glycosyl hydrolase 88 family.</text>
</comment>
<proteinExistence type="inferred from homology"/>
<dbReference type="OrthoDB" id="2317065at2759"/>